<evidence type="ECO:0000256" key="2">
    <source>
        <dbReference type="ARBA" id="ARBA00022741"/>
    </source>
</evidence>
<dbReference type="GO" id="GO:0006355">
    <property type="term" value="P:regulation of DNA-templated transcription"/>
    <property type="evidence" value="ECO:0007669"/>
    <property type="project" value="InterPro"/>
</dbReference>
<dbReference type="PANTHER" id="PTHR32071">
    <property type="entry name" value="TRANSCRIPTIONAL REGULATORY PROTEIN"/>
    <property type="match status" value="1"/>
</dbReference>
<dbReference type="Gene3D" id="3.40.50.510">
    <property type="entry name" value="Phosphotransferase system, mannose-type IIA component"/>
    <property type="match status" value="1"/>
</dbReference>
<dbReference type="SUPFAM" id="SSF63520">
    <property type="entry name" value="PTS-regulatory domain, PRD"/>
    <property type="match status" value="2"/>
</dbReference>
<dbReference type="Pfam" id="PF03610">
    <property type="entry name" value="EIIA-man"/>
    <property type="match status" value="1"/>
</dbReference>
<dbReference type="GO" id="GO:0016020">
    <property type="term" value="C:membrane"/>
    <property type="evidence" value="ECO:0007669"/>
    <property type="project" value="InterPro"/>
</dbReference>
<dbReference type="SUPFAM" id="SSF52540">
    <property type="entry name" value="P-loop containing nucleoside triphosphate hydrolases"/>
    <property type="match status" value="1"/>
</dbReference>
<feature type="domain" description="PTS EIIA type-4" evidence="5">
    <location>
        <begin position="588"/>
        <end position="725"/>
    </location>
</feature>
<dbReference type="AlphaFoldDB" id="A0A1M5T5G7"/>
<name>A0A1M5T5G7_9FIRM</name>
<dbReference type="Proteomes" id="UP000184389">
    <property type="component" value="Unassembled WGS sequence"/>
</dbReference>
<evidence type="ECO:0000259" key="5">
    <source>
        <dbReference type="PROSITE" id="PS51096"/>
    </source>
</evidence>
<evidence type="ECO:0000313" key="8">
    <source>
        <dbReference type="Proteomes" id="UP000184389"/>
    </source>
</evidence>
<evidence type="ECO:0000259" key="6">
    <source>
        <dbReference type="PROSITE" id="PS51372"/>
    </source>
</evidence>
<dbReference type="Pfam" id="PF00158">
    <property type="entry name" value="Sigma54_activat"/>
    <property type="match status" value="1"/>
</dbReference>
<dbReference type="PROSITE" id="PS50045">
    <property type="entry name" value="SIGMA54_INTERACT_4"/>
    <property type="match status" value="1"/>
</dbReference>
<dbReference type="InterPro" id="IPR003593">
    <property type="entry name" value="AAA+_ATPase"/>
</dbReference>
<dbReference type="SUPFAM" id="SSF53062">
    <property type="entry name" value="PTS system fructose IIA component-like"/>
    <property type="match status" value="1"/>
</dbReference>
<sequence length="951" mass="109512">MTNKEIIMEQLKKITLETISDDIKKMGTNAQELSEITSLNRTLISHCLNILNKEKKSIKINTRPVYFIDLKVFEEYFKVEMKGELVYNSFEELMEVKDKTKNNELHFHTDEDIFKDLIGYNGSLSYQLEQCKAAVKYPPKGLAMLIEGPTGSGKSYLASKICEYAKAKGYVKKDAPFLVFNCAKYSNNKELLAASLFGYKKGAFTGAEEDRKGIIESGDGGYVFLDEVHRLSQEGQELLFYFMDKGEFRRVGENDIYRHSDVRFIFATTEDPDSTLLNTFLRRIPIVIKMPSLNERPNNEKFKLIHYFFRKEAMSIGYNIRVSRHALRILIDADFAGNVGQLENEIKLACARAYSKNDSIEDNEDAYIDVDLMSLSDNLTNDVMKSKVNYMDSFYSGYILQDLIVGESNNNIEIIDRKHENKVHEKFYDDLLELLSQMDPDEKDPVKIERIRNLIDDYFGKLILNINSYSKEDIRHIRFDNLYKCIHDIFSTLKTRYDIRYHDNQVYKLTCFLQKTMEDYYSLVLKNYEFEVKKYVTLLKDSYSEEYELAYKIADFIKSNLDLSIGDLEMVIMVLYFISLTGEGNVESVKAILIAHGYSTASSIANVTNHLLGSSIFESFDMPIETKTQDIVDKIKQYFKEVNTSKGIIILVDMGSLEEIYKGLEGIPHGTIGIVNNLTTKLALKVGSGIKKGLAVEEIIKDVEDRECYKCKIICPKNEKEKALIVTCFTGIGTAIKIRDLLVKSLGEYAENVEVIAYSYLELEKNKYNDNIFKDFDVVAIIGTEDPKISEIPFLYLEDIISTNEGYIVSNILKDVIPKEKIPQVKQSIMKYFTLESVLSYITILNPDKIIDQVEVAIETLQYEMRKQFSVDTIICLYIHLSCLVERLVTKTQLEEEGIDDIEAFKEKNKYFISVIKKSFSDIENYYSVTIPISEIYYLYEILNVKLDTSC</sequence>
<dbReference type="Gene3D" id="3.40.50.300">
    <property type="entry name" value="P-loop containing nucleotide triphosphate hydrolases"/>
    <property type="match status" value="1"/>
</dbReference>
<dbReference type="SMART" id="SM00382">
    <property type="entry name" value="AAA"/>
    <property type="match status" value="1"/>
</dbReference>
<reference evidence="7 8" key="1">
    <citation type="submission" date="2016-11" db="EMBL/GenBank/DDBJ databases">
        <authorList>
            <person name="Jaros S."/>
            <person name="Januszkiewicz K."/>
            <person name="Wedrychowicz H."/>
        </authorList>
    </citation>
    <scope>NUCLEOTIDE SEQUENCE [LARGE SCALE GENOMIC DNA]</scope>
    <source>
        <strain evidence="7 8">DSM 13106</strain>
    </source>
</reference>
<proteinExistence type="predicted"/>
<feature type="domain" description="PRD" evidence="6">
    <location>
        <begin position="477"/>
        <end position="587"/>
    </location>
</feature>
<gene>
    <name evidence="7" type="ORF">SAMN02745180_00369</name>
</gene>
<dbReference type="OrthoDB" id="9765164at2"/>
<evidence type="ECO:0000256" key="3">
    <source>
        <dbReference type="ARBA" id="ARBA00022840"/>
    </source>
</evidence>
<evidence type="ECO:0000259" key="4">
    <source>
        <dbReference type="PROSITE" id="PS50045"/>
    </source>
</evidence>
<protein>
    <submittedName>
        <fullName evidence="7">Transcriptional regulatory protein LevR, contains PRD, AAA+ and EIIA domains</fullName>
    </submittedName>
</protein>
<feature type="domain" description="Sigma-54 factor interaction" evidence="4">
    <location>
        <begin position="117"/>
        <end position="351"/>
    </location>
</feature>
<dbReference type="PROSITE" id="PS51372">
    <property type="entry name" value="PRD_2"/>
    <property type="match status" value="2"/>
</dbReference>
<dbReference type="Pfam" id="PF00874">
    <property type="entry name" value="PRD"/>
    <property type="match status" value="1"/>
</dbReference>
<dbReference type="EMBL" id="FQXR01000002">
    <property type="protein sequence ID" value="SHH45603.1"/>
    <property type="molecule type" value="Genomic_DNA"/>
</dbReference>
<dbReference type="GO" id="GO:0009401">
    <property type="term" value="P:phosphoenolpyruvate-dependent sugar phosphotransferase system"/>
    <property type="evidence" value="ECO:0007669"/>
    <property type="project" value="InterPro"/>
</dbReference>
<dbReference type="GO" id="GO:0005524">
    <property type="term" value="F:ATP binding"/>
    <property type="evidence" value="ECO:0007669"/>
    <property type="project" value="UniProtKB-KW"/>
</dbReference>
<keyword evidence="3" id="KW-0067">ATP-binding</keyword>
<dbReference type="STRING" id="1123281.SAMN02745180_00369"/>
<dbReference type="RefSeq" id="WP_072742815.1">
    <property type="nucleotide sequence ID" value="NZ_FQXR01000002.1"/>
</dbReference>
<dbReference type="Gene3D" id="1.10.1790.10">
    <property type="entry name" value="PRD domain"/>
    <property type="match status" value="2"/>
</dbReference>
<accession>A0A1M5T5G7</accession>
<dbReference type="InterPro" id="IPR036634">
    <property type="entry name" value="PRD_sf"/>
</dbReference>
<keyword evidence="2" id="KW-0547">Nucleotide-binding</keyword>
<dbReference type="InterPro" id="IPR011608">
    <property type="entry name" value="PRD"/>
</dbReference>
<dbReference type="InterPro" id="IPR036662">
    <property type="entry name" value="PTS_EIIA_man-typ_sf"/>
</dbReference>
<keyword evidence="1" id="KW-0808">Transferase</keyword>
<dbReference type="PROSITE" id="PS51096">
    <property type="entry name" value="PTS_EIIA_TYPE_4"/>
    <property type="match status" value="1"/>
</dbReference>
<dbReference type="CDD" id="cd00009">
    <property type="entry name" value="AAA"/>
    <property type="match status" value="1"/>
</dbReference>
<dbReference type="InterPro" id="IPR002078">
    <property type="entry name" value="Sigma_54_int"/>
</dbReference>
<evidence type="ECO:0000313" key="7">
    <source>
        <dbReference type="EMBL" id="SHH45603.1"/>
    </source>
</evidence>
<evidence type="ECO:0000256" key="1">
    <source>
        <dbReference type="ARBA" id="ARBA00022679"/>
    </source>
</evidence>
<organism evidence="7 8">
    <name type="scientific">Sporanaerobacter acetigenes DSM 13106</name>
    <dbReference type="NCBI Taxonomy" id="1123281"/>
    <lineage>
        <taxon>Bacteria</taxon>
        <taxon>Bacillati</taxon>
        <taxon>Bacillota</taxon>
        <taxon>Tissierellia</taxon>
        <taxon>Tissierellales</taxon>
        <taxon>Sporanaerobacteraceae</taxon>
        <taxon>Sporanaerobacter</taxon>
    </lineage>
</organism>
<dbReference type="GO" id="GO:0016740">
    <property type="term" value="F:transferase activity"/>
    <property type="evidence" value="ECO:0007669"/>
    <property type="project" value="UniProtKB-KW"/>
</dbReference>
<dbReference type="PANTHER" id="PTHR32071:SF38">
    <property type="entry name" value="PSP OPERON TRANSCRIPTIONAL ACTIVATOR"/>
    <property type="match status" value="1"/>
</dbReference>
<dbReference type="InterPro" id="IPR027417">
    <property type="entry name" value="P-loop_NTPase"/>
</dbReference>
<feature type="domain" description="PRD" evidence="6">
    <location>
        <begin position="845"/>
        <end position="951"/>
    </location>
</feature>
<keyword evidence="8" id="KW-1185">Reference proteome</keyword>
<dbReference type="InterPro" id="IPR004701">
    <property type="entry name" value="PTS_EIIA_man-typ"/>
</dbReference>